<evidence type="ECO:0000313" key="1">
    <source>
        <dbReference type="EnsemblPlants" id="OB01G23080.1"/>
    </source>
</evidence>
<organism evidence="1">
    <name type="scientific">Oryza brachyantha</name>
    <name type="common">malo sina</name>
    <dbReference type="NCBI Taxonomy" id="4533"/>
    <lineage>
        <taxon>Eukaryota</taxon>
        <taxon>Viridiplantae</taxon>
        <taxon>Streptophyta</taxon>
        <taxon>Embryophyta</taxon>
        <taxon>Tracheophyta</taxon>
        <taxon>Spermatophyta</taxon>
        <taxon>Magnoliopsida</taxon>
        <taxon>Liliopsida</taxon>
        <taxon>Poales</taxon>
        <taxon>Poaceae</taxon>
        <taxon>BOP clade</taxon>
        <taxon>Oryzoideae</taxon>
        <taxon>Oryzeae</taxon>
        <taxon>Oryzinae</taxon>
        <taxon>Oryza</taxon>
    </lineage>
</organism>
<sequence>MLGSSPYGSTRQASTMHWLDAGCRMGWAGRIAISFRQLHQLKKQKACLPANGKDGFSFKNLKKKQNNFTRRAGGRFKLCQNQNRVKPGA</sequence>
<protein>
    <submittedName>
        <fullName evidence="1">Uncharacterized protein</fullName>
    </submittedName>
</protein>
<dbReference type="EnsemblPlants" id="OB01G23080.1">
    <property type="protein sequence ID" value="OB01G23080.1"/>
    <property type="gene ID" value="OB01G23080"/>
</dbReference>
<evidence type="ECO:0000313" key="2">
    <source>
        <dbReference type="Proteomes" id="UP000006038"/>
    </source>
</evidence>
<dbReference type="AlphaFoldDB" id="J3KZA2"/>
<reference evidence="1" key="1">
    <citation type="journal article" date="2013" name="Nat. Commun.">
        <title>Whole-genome sequencing of Oryza brachyantha reveals mechanisms underlying Oryza genome evolution.</title>
        <authorList>
            <person name="Chen J."/>
            <person name="Huang Q."/>
            <person name="Gao D."/>
            <person name="Wang J."/>
            <person name="Lang Y."/>
            <person name="Liu T."/>
            <person name="Li B."/>
            <person name="Bai Z."/>
            <person name="Luis Goicoechea J."/>
            <person name="Liang C."/>
            <person name="Chen C."/>
            <person name="Zhang W."/>
            <person name="Sun S."/>
            <person name="Liao Y."/>
            <person name="Zhang X."/>
            <person name="Yang L."/>
            <person name="Song C."/>
            <person name="Wang M."/>
            <person name="Shi J."/>
            <person name="Liu G."/>
            <person name="Liu J."/>
            <person name="Zhou H."/>
            <person name="Zhou W."/>
            <person name="Yu Q."/>
            <person name="An N."/>
            <person name="Chen Y."/>
            <person name="Cai Q."/>
            <person name="Wang B."/>
            <person name="Liu B."/>
            <person name="Min J."/>
            <person name="Huang Y."/>
            <person name="Wu H."/>
            <person name="Li Z."/>
            <person name="Zhang Y."/>
            <person name="Yin Y."/>
            <person name="Song W."/>
            <person name="Jiang J."/>
            <person name="Jackson S.A."/>
            <person name="Wing R.A."/>
            <person name="Wang J."/>
            <person name="Chen M."/>
        </authorList>
    </citation>
    <scope>NUCLEOTIDE SEQUENCE [LARGE SCALE GENOMIC DNA]</scope>
    <source>
        <strain evidence="1">cv. IRGC 101232</strain>
    </source>
</reference>
<dbReference type="HOGENOM" id="CLU_2458354_0_0_1"/>
<keyword evidence="2" id="KW-1185">Reference proteome</keyword>
<name>J3KZA2_ORYBR</name>
<dbReference type="Proteomes" id="UP000006038">
    <property type="component" value="Chromosome 1"/>
</dbReference>
<accession>J3KZA2</accession>
<proteinExistence type="predicted"/>
<reference evidence="1" key="2">
    <citation type="submission" date="2013-04" db="UniProtKB">
        <authorList>
            <consortium name="EnsemblPlants"/>
        </authorList>
    </citation>
    <scope>IDENTIFICATION</scope>
</reference>
<dbReference type="Gramene" id="OB01G23080.1">
    <property type="protein sequence ID" value="OB01G23080.1"/>
    <property type="gene ID" value="OB01G23080"/>
</dbReference>